<dbReference type="SUPFAM" id="SSF54862">
    <property type="entry name" value="4Fe-4S ferredoxins"/>
    <property type="match status" value="1"/>
</dbReference>
<dbReference type="GO" id="GO:0051539">
    <property type="term" value="F:4 iron, 4 sulfur cluster binding"/>
    <property type="evidence" value="ECO:0007669"/>
    <property type="project" value="UniProtKB-KW"/>
</dbReference>
<keyword evidence="4" id="KW-0408">Iron</keyword>
<organism evidence="7 8">
    <name type="scientific">Clostridium sartagoforme</name>
    <dbReference type="NCBI Taxonomy" id="84031"/>
    <lineage>
        <taxon>Bacteria</taxon>
        <taxon>Bacillati</taxon>
        <taxon>Bacillota</taxon>
        <taxon>Clostridia</taxon>
        <taxon>Eubacteriales</taxon>
        <taxon>Clostridiaceae</taxon>
        <taxon>Clostridium</taxon>
    </lineage>
</organism>
<dbReference type="SUPFAM" id="SSF142984">
    <property type="entry name" value="Nqo1 middle domain-like"/>
    <property type="match status" value="1"/>
</dbReference>
<dbReference type="Pfam" id="PF01512">
    <property type="entry name" value="Complex1_51K"/>
    <property type="match status" value="1"/>
</dbReference>
<keyword evidence="2" id="KW-0004">4Fe-4S</keyword>
<evidence type="ECO:0000256" key="4">
    <source>
        <dbReference type="ARBA" id="ARBA00023004"/>
    </source>
</evidence>
<dbReference type="InterPro" id="IPR019575">
    <property type="entry name" value="Nuop51_4Fe4S-bd"/>
</dbReference>
<sequence>MEKIRNYNELLEKVDFYKKQIEVRENPEKFNKGEIKERHILICGGPGCKASRADSINKAFKNELERLDLGYEVKVIMTGCFGFCAKGPVIEIMPDKVFYTQVKEEDVREIIESHIVRGEIVERLLYEDEETKKRIKVKEEIPFYKKQVKIALKNCGVIDPESIEEALAVGAYTALAKVITSMSKEEVIKEISDSGLRGRGGGGFPAGRKWETARRAEGEIKYVICNADEGDPGAFMDRAILEGDPNLVLEAMAICGYAIGSNKGYIYIRAEYPLAVHRLKIAIKQAREIGLLGENILNTGFDFDIEIKYGAGAFVCGEATALIHSIEGLRGEPTMKPPRTSEKGLWQKPTCVNNVETFANISQIINNGASWYSNIGSEKSKGTKVFALAGNINNVGLVEIPMGMPLKDIVYEIGGGIVKNKSLKAVQTGGPSGGCIPRDYLELPIEYDTLTAIGSMMGSGGMIVMDEDNCMVDIAKFYLEFSVDESCGKCTPCRIGNKRILEMIKDITNGKATIEDLKKLEELCEVVQDTSLCGLGEAAPNPVLSTIKFFRKEYEEHVINKKCSAGVCKGLVKYEVTDDCIGCTKCLRACPVLAIKGKLREKHTIIIEKCIKCGLCFEACPTKAIIKTSLGGEI</sequence>
<proteinExistence type="inferred from homology"/>
<accession>A0A4S2DKJ1</accession>
<dbReference type="Gene3D" id="3.10.20.600">
    <property type="match status" value="1"/>
</dbReference>
<keyword evidence="8" id="KW-1185">Reference proteome</keyword>
<dbReference type="PROSITE" id="PS00198">
    <property type="entry name" value="4FE4S_FER_1"/>
    <property type="match status" value="1"/>
</dbReference>
<evidence type="ECO:0000313" key="7">
    <source>
        <dbReference type="EMBL" id="TGY42739.1"/>
    </source>
</evidence>
<dbReference type="RefSeq" id="WP_136006210.1">
    <property type="nucleotide sequence ID" value="NZ_SRYR01000002.1"/>
</dbReference>
<dbReference type="PANTHER" id="PTHR43578">
    <property type="entry name" value="NADH-QUINONE OXIDOREDUCTASE SUBUNIT F"/>
    <property type="match status" value="1"/>
</dbReference>
<dbReference type="Gene3D" id="3.40.30.10">
    <property type="entry name" value="Glutaredoxin"/>
    <property type="match status" value="1"/>
</dbReference>
<evidence type="ECO:0000256" key="5">
    <source>
        <dbReference type="ARBA" id="ARBA00023014"/>
    </source>
</evidence>
<evidence type="ECO:0000313" key="8">
    <source>
        <dbReference type="Proteomes" id="UP000306888"/>
    </source>
</evidence>
<evidence type="ECO:0000259" key="6">
    <source>
        <dbReference type="PROSITE" id="PS51379"/>
    </source>
</evidence>
<dbReference type="Pfam" id="PF10589">
    <property type="entry name" value="NADH_4Fe-4S"/>
    <property type="match status" value="1"/>
</dbReference>
<dbReference type="InterPro" id="IPR017896">
    <property type="entry name" value="4Fe4S_Fe-S-bd"/>
</dbReference>
<dbReference type="CDD" id="cd02980">
    <property type="entry name" value="TRX_Fd_family"/>
    <property type="match status" value="1"/>
</dbReference>
<dbReference type="SUPFAM" id="SSF142019">
    <property type="entry name" value="Nqo1 FMN-binding domain-like"/>
    <property type="match status" value="1"/>
</dbReference>
<dbReference type="FunFam" id="3.40.50.11540:FF:000001">
    <property type="entry name" value="NADH dehydrogenase [ubiquinone] flavoprotein 1, mitochondrial"/>
    <property type="match status" value="1"/>
</dbReference>
<dbReference type="GO" id="GO:0008137">
    <property type="term" value="F:NADH dehydrogenase (ubiquinone) activity"/>
    <property type="evidence" value="ECO:0007669"/>
    <property type="project" value="InterPro"/>
</dbReference>
<dbReference type="EMBL" id="SRYR01000002">
    <property type="protein sequence ID" value="TGY42739.1"/>
    <property type="molecule type" value="Genomic_DNA"/>
</dbReference>
<dbReference type="GO" id="GO:0010181">
    <property type="term" value="F:FMN binding"/>
    <property type="evidence" value="ECO:0007669"/>
    <property type="project" value="InterPro"/>
</dbReference>
<dbReference type="InterPro" id="IPR017900">
    <property type="entry name" value="4Fe4S_Fe_S_CS"/>
</dbReference>
<protein>
    <submittedName>
        <fullName evidence="7">4Fe-4S dicluster domain-containing protein</fullName>
    </submittedName>
</protein>
<dbReference type="Gene3D" id="1.20.1440.230">
    <property type="entry name" value="NADH-ubiquinone oxidoreductase 51kDa subunit, iron-sulphur binding domain"/>
    <property type="match status" value="1"/>
</dbReference>
<dbReference type="Pfam" id="PF14697">
    <property type="entry name" value="Fer4_21"/>
    <property type="match status" value="1"/>
</dbReference>
<keyword evidence="3" id="KW-0479">Metal-binding</keyword>
<dbReference type="SMART" id="SM00928">
    <property type="entry name" value="NADH_4Fe-4S"/>
    <property type="match status" value="1"/>
</dbReference>
<dbReference type="InterPro" id="IPR037207">
    <property type="entry name" value="Nuop51_4Fe4S-bd_sf"/>
</dbReference>
<keyword evidence="5" id="KW-0411">Iron-sulfur</keyword>
<comment type="caution">
    <text evidence="7">The sequence shown here is derived from an EMBL/GenBank/DDBJ whole genome shotgun (WGS) entry which is preliminary data.</text>
</comment>
<gene>
    <name evidence="7" type="ORF">E5347_07990</name>
</gene>
<dbReference type="PROSITE" id="PS51379">
    <property type="entry name" value="4FE4S_FER_2"/>
    <property type="match status" value="2"/>
</dbReference>
<evidence type="ECO:0000256" key="1">
    <source>
        <dbReference type="ARBA" id="ARBA00007523"/>
    </source>
</evidence>
<comment type="similarity">
    <text evidence="1">Belongs to the complex I 51 kDa subunit family.</text>
</comment>
<dbReference type="Pfam" id="PF01257">
    <property type="entry name" value="2Fe-2S_thioredx"/>
    <property type="match status" value="1"/>
</dbReference>
<evidence type="ECO:0000256" key="3">
    <source>
        <dbReference type="ARBA" id="ARBA00022723"/>
    </source>
</evidence>
<dbReference type="PROSITE" id="PS00645">
    <property type="entry name" value="COMPLEX1_51K_2"/>
    <property type="match status" value="1"/>
</dbReference>
<dbReference type="Gene3D" id="6.10.250.1450">
    <property type="match status" value="1"/>
</dbReference>
<dbReference type="Proteomes" id="UP000306888">
    <property type="component" value="Unassembled WGS sequence"/>
</dbReference>
<dbReference type="SUPFAM" id="SSF52833">
    <property type="entry name" value="Thioredoxin-like"/>
    <property type="match status" value="1"/>
</dbReference>
<dbReference type="InterPro" id="IPR011538">
    <property type="entry name" value="Nuo51_FMN-bd"/>
</dbReference>
<evidence type="ECO:0000256" key="2">
    <source>
        <dbReference type="ARBA" id="ARBA00022485"/>
    </source>
</evidence>
<dbReference type="Gene3D" id="3.30.70.20">
    <property type="match status" value="1"/>
</dbReference>
<dbReference type="GO" id="GO:0046872">
    <property type="term" value="F:metal ion binding"/>
    <property type="evidence" value="ECO:0007669"/>
    <property type="project" value="UniProtKB-KW"/>
</dbReference>
<dbReference type="OrthoDB" id="9761899at2"/>
<dbReference type="InterPro" id="IPR036249">
    <property type="entry name" value="Thioredoxin-like_sf"/>
</dbReference>
<dbReference type="PANTHER" id="PTHR43578:SF3">
    <property type="entry name" value="NADH-QUINONE OXIDOREDUCTASE SUBUNIT F"/>
    <property type="match status" value="1"/>
</dbReference>
<name>A0A4S2DKJ1_9CLOT</name>
<feature type="domain" description="4Fe-4S ferredoxin-type" evidence="6">
    <location>
        <begin position="570"/>
        <end position="600"/>
    </location>
</feature>
<feature type="domain" description="4Fe-4S ferredoxin-type" evidence="6">
    <location>
        <begin position="601"/>
        <end position="630"/>
    </location>
</feature>
<dbReference type="InterPro" id="IPR037225">
    <property type="entry name" value="Nuo51_FMN-bd_sf"/>
</dbReference>
<dbReference type="AlphaFoldDB" id="A0A4S2DKJ1"/>
<dbReference type="FunFam" id="1.20.1440.230:FF:000001">
    <property type="entry name" value="Mitochondrial NADH dehydrogenase flavoprotein 1"/>
    <property type="match status" value="1"/>
</dbReference>
<dbReference type="SUPFAM" id="SSF140490">
    <property type="entry name" value="Nqo1C-terminal domain-like"/>
    <property type="match status" value="1"/>
</dbReference>
<dbReference type="InterPro" id="IPR001949">
    <property type="entry name" value="NADH-UbQ_OxRdtase_51kDa_CS"/>
</dbReference>
<reference evidence="7 8" key="1">
    <citation type="submission" date="2019-04" db="EMBL/GenBank/DDBJ databases">
        <title>Microbes associate with the intestines of laboratory mice.</title>
        <authorList>
            <person name="Navarre W."/>
            <person name="Wong E."/>
            <person name="Huang K."/>
            <person name="Tropini C."/>
            <person name="Ng K."/>
            <person name="Yu B."/>
        </authorList>
    </citation>
    <scope>NUCLEOTIDE SEQUENCE [LARGE SCALE GENOMIC DNA]</scope>
    <source>
        <strain evidence="7 8">NM50_B9-20</strain>
    </source>
</reference>
<dbReference type="Gene3D" id="3.40.50.11540">
    <property type="entry name" value="NADH-ubiquinone oxidoreductase 51kDa subunit"/>
    <property type="match status" value="1"/>
</dbReference>